<organism evidence="2 3">
    <name type="scientific">Rhododendron griersonianum</name>
    <dbReference type="NCBI Taxonomy" id="479676"/>
    <lineage>
        <taxon>Eukaryota</taxon>
        <taxon>Viridiplantae</taxon>
        <taxon>Streptophyta</taxon>
        <taxon>Embryophyta</taxon>
        <taxon>Tracheophyta</taxon>
        <taxon>Spermatophyta</taxon>
        <taxon>Magnoliopsida</taxon>
        <taxon>eudicotyledons</taxon>
        <taxon>Gunneridae</taxon>
        <taxon>Pentapetalae</taxon>
        <taxon>asterids</taxon>
        <taxon>Ericales</taxon>
        <taxon>Ericaceae</taxon>
        <taxon>Ericoideae</taxon>
        <taxon>Rhodoreae</taxon>
        <taxon>Rhododendron</taxon>
    </lineage>
</organism>
<protein>
    <recommendedName>
        <fullName evidence="4">CCHC-type domain-containing protein</fullName>
    </recommendedName>
</protein>
<evidence type="ECO:0008006" key="4">
    <source>
        <dbReference type="Google" id="ProtNLM"/>
    </source>
</evidence>
<evidence type="ECO:0000313" key="2">
    <source>
        <dbReference type="EMBL" id="KAG5557587.1"/>
    </source>
</evidence>
<feature type="region of interest" description="Disordered" evidence="1">
    <location>
        <begin position="225"/>
        <end position="244"/>
    </location>
</feature>
<accession>A0AAV6KY09</accession>
<feature type="compositionally biased region" description="Polar residues" evidence="1">
    <location>
        <begin position="28"/>
        <end position="38"/>
    </location>
</feature>
<evidence type="ECO:0000313" key="3">
    <source>
        <dbReference type="Proteomes" id="UP000823749"/>
    </source>
</evidence>
<reference evidence="2" key="1">
    <citation type="submission" date="2020-08" db="EMBL/GenBank/DDBJ databases">
        <title>Plant Genome Project.</title>
        <authorList>
            <person name="Zhang R.-G."/>
        </authorList>
    </citation>
    <scope>NUCLEOTIDE SEQUENCE</scope>
    <source>
        <strain evidence="2">WSP0</strain>
        <tissue evidence="2">Leaf</tissue>
    </source>
</reference>
<dbReference type="Proteomes" id="UP000823749">
    <property type="component" value="Chromosome 3"/>
</dbReference>
<dbReference type="AlphaFoldDB" id="A0AAV6KY09"/>
<comment type="caution">
    <text evidence="2">The sequence shown here is derived from an EMBL/GenBank/DDBJ whole genome shotgun (WGS) entry which is preliminary data.</text>
</comment>
<gene>
    <name evidence="2" type="ORF">RHGRI_007737</name>
</gene>
<name>A0AAV6KY09_9ERIC</name>
<feature type="compositionally biased region" description="Polar residues" evidence="1">
    <location>
        <begin position="1"/>
        <end position="11"/>
    </location>
</feature>
<dbReference type="EMBL" id="JACTNZ010000003">
    <property type="protein sequence ID" value="KAG5557587.1"/>
    <property type="molecule type" value="Genomic_DNA"/>
</dbReference>
<feature type="compositionally biased region" description="Polar residues" evidence="1">
    <location>
        <begin position="226"/>
        <end position="238"/>
    </location>
</feature>
<evidence type="ECO:0000256" key="1">
    <source>
        <dbReference type="SAM" id="MobiDB-lite"/>
    </source>
</evidence>
<keyword evidence="3" id="KW-1185">Reference proteome</keyword>
<sequence>MLSVQKVTSNREGLGYVGGASKHKVDGETNSIKPNSSAPIPLMENKARLPIKENNVKYVQQKPNSPKTKKQSGVGRHMTSRRQIIKKFVPTCHYCQVKGHTRPHCRKLHSSNTSHTHLVCSHDFIKFIPICHFCGMKGHIRPNCFKLHELPNVPPNYHHVNNNEGMYDLFGYGCGRTQKPRCRVTLHRKDMNVNPNHLCKTAEKIDKVNTRAIWVRKSDLRPHADLSTNSLDDMSSSGGVDLAF</sequence>
<proteinExistence type="predicted"/>
<feature type="region of interest" description="Disordered" evidence="1">
    <location>
        <begin position="1"/>
        <end position="40"/>
    </location>
</feature>